<sequence>MTKPTALKIQNLTFRYHAQQEATLRELSFEIPTGSRTLIAGASGSGKSTLAALINGLLQAGADGELSGDIYLKGKNITTSSLFERSKQLGTILQNPDQQFVGLTAAEDIAFALENDNLAQVDLKQRVQTWAKRLQIEDLLELSPQVLSGGQKQRVALAGVLAEEDPVLLLDEPLAALDPLSAQELLALLDELQAKYGLTIIIIEHRLEEVLSHRLDQVLILDDGDLVYDGDAKELLRQGDLKEWGLAEPAYLSYWKESGLGDETIAALLDGAVFQNENNLPAPKVELENSSSNDLLKVDRISQHFGQREVLKDISFTIKQGELLALVGGNGSGKSTLAKLLAGYLPVQAGQIDLSGKNITGLSLAKRGPLIGYVHQNPELSLLESTVWQELALSLSWEQISDDEVESRIEKYLRAANLWAYRHWPISALSFGQKKRLAIVSQAVLNSKILILDEPTAGQDAHHIDLLWHLIRELQESGTTIIMISHDVNLIYHHVGRLLVLQQGKLVADTTPSALFANQDLRQAARLVEPSDYTWYQKNSAKGG</sequence>
<dbReference type="InterPro" id="IPR003439">
    <property type="entry name" value="ABC_transporter-like_ATP-bd"/>
</dbReference>
<keyword evidence="4" id="KW-1003">Cell membrane</keyword>
<keyword evidence="5" id="KW-0547">Nucleotide-binding</keyword>
<dbReference type="SUPFAM" id="SSF52540">
    <property type="entry name" value="P-loop containing nucleoside triphosphate hydrolases"/>
    <property type="match status" value="2"/>
</dbReference>
<dbReference type="SMART" id="SM00382">
    <property type="entry name" value="AAA"/>
    <property type="match status" value="2"/>
</dbReference>
<dbReference type="PANTHER" id="PTHR43553">
    <property type="entry name" value="HEAVY METAL TRANSPORTER"/>
    <property type="match status" value="1"/>
</dbReference>
<dbReference type="InterPro" id="IPR027417">
    <property type="entry name" value="P-loop_NTPase"/>
</dbReference>
<evidence type="ECO:0000256" key="3">
    <source>
        <dbReference type="ARBA" id="ARBA00022448"/>
    </source>
</evidence>
<keyword evidence="11" id="KW-1185">Reference proteome</keyword>
<keyword evidence="8" id="KW-0472">Membrane</keyword>
<accession>A0ABM9N4A7</accession>
<gene>
    <name evidence="10" type="ORF">R54876_GBNLAHCA_00556</name>
</gene>
<evidence type="ECO:0000313" key="11">
    <source>
        <dbReference type="Proteomes" id="UP001314241"/>
    </source>
</evidence>
<evidence type="ECO:0000256" key="8">
    <source>
        <dbReference type="ARBA" id="ARBA00023136"/>
    </source>
</evidence>
<dbReference type="Proteomes" id="UP001314241">
    <property type="component" value="Unassembled WGS sequence"/>
</dbReference>
<evidence type="ECO:0000256" key="2">
    <source>
        <dbReference type="ARBA" id="ARBA00005417"/>
    </source>
</evidence>
<dbReference type="EMBL" id="CAWVOH010000001">
    <property type="protein sequence ID" value="CAK8053997.1"/>
    <property type="molecule type" value="Genomic_DNA"/>
</dbReference>
<name>A0ABM9N4A7_9LACO</name>
<keyword evidence="7" id="KW-1278">Translocase</keyword>
<dbReference type="PANTHER" id="PTHR43553:SF26">
    <property type="entry name" value="ABC TRANSPORTER ATP-BINDING PROTEIN BC_2655-RELATED"/>
    <property type="match status" value="1"/>
</dbReference>
<comment type="caution">
    <text evidence="10">The sequence shown here is derived from an EMBL/GenBank/DDBJ whole genome shotgun (WGS) entry which is preliminary data.</text>
</comment>
<evidence type="ECO:0000313" key="10">
    <source>
        <dbReference type="EMBL" id="CAK8053997.1"/>
    </source>
</evidence>
<keyword evidence="6 10" id="KW-0067">ATP-binding</keyword>
<organism evidence="10 11">
    <name type="scientific">Eupransor demetentiae</name>
    <dbReference type="NCBI Taxonomy" id="3109584"/>
    <lineage>
        <taxon>Bacteria</taxon>
        <taxon>Bacillati</taxon>
        <taxon>Bacillota</taxon>
        <taxon>Bacilli</taxon>
        <taxon>Lactobacillales</taxon>
        <taxon>Lactobacillaceae</taxon>
        <taxon>Eupransor</taxon>
    </lineage>
</organism>
<keyword evidence="3" id="KW-0813">Transport</keyword>
<comment type="similarity">
    <text evidence="2">Belongs to the ABC transporter superfamily.</text>
</comment>
<evidence type="ECO:0000256" key="7">
    <source>
        <dbReference type="ARBA" id="ARBA00022967"/>
    </source>
</evidence>
<feature type="domain" description="ABC transporter" evidence="9">
    <location>
        <begin position="7"/>
        <end position="248"/>
    </location>
</feature>
<dbReference type="Gene3D" id="3.40.50.300">
    <property type="entry name" value="P-loop containing nucleotide triphosphate hydrolases"/>
    <property type="match status" value="2"/>
</dbReference>
<protein>
    <submittedName>
        <fullName evidence="10">Energy-coupling factor transporter ATP-binding protein EcfA2 (EcfA2)</fullName>
    </submittedName>
</protein>
<feature type="domain" description="ABC transporter" evidence="9">
    <location>
        <begin position="296"/>
        <end position="528"/>
    </location>
</feature>
<evidence type="ECO:0000256" key="1">
    <source>
        <dbReference type="ARBA" id="ARBA00004202"/>
    </source>
</evidence>
<dbReference type="RefSeq" id="WP_349641541.1">
    <property type="nucleotide sequence ID" value="NZ_CAWVOH010000001.1"/>
</dbReference>
<dbReference type="NCBIfam" id="NF010167">
    <property type="entry name" value="PRK13648.1"/>
    <property type="match status" value="2"/>
</dbReference>
<proteinExistence type="inferred from homology"/>
<evidence type="ECO:0000259" key="9">
    <source>
        <dbReference type="PROSITE" id="PS50893"/>
    </source>
</evidence>
<dbReference type="InterPro" id="IPR003593">
    <property type="entry name" value="AAA+_ATPase"/>
</dbReference>
<dbReference type="GO" id="GO:0005524">
    <property type="term" value="F:ATP binding"/>
    <property type="evidence" value="ECO:0007669"/>
    <property type="project" value="UniProtKB-KW"/>
</dbReference>
<evidence type="ECO:0000256" key="6">
    <source>
        <dbReference type="ARBA" id="ARBA00022840"/>
    </source>
</evidence>
<dbReference type="InterPro" id="IPR015856">
    <property type="entry name" value="ABC_transpr_CbiO/EcfA_su"/>
</dbReference>
<comment type="subcellular location">
    <subcellularLocation>
        <location evidence="1">Cell membrane</location>
        <topology evidence="1">Peripheral membrane protein</topology>
    </subcellularLocation>
</comment>
<dbReference type="InterPro" id="IPR050095">
    <property type="entry name" value="ECF_ABC_transporter_ATP-bd"/>
</dbReference>
<evidence type="ECO:0000256" key="4">
    <source>
        <dbReference type="ARBA" id="ARBA00022475"/>
    </source>
</evidence>
<dbReference type="PROSITE" id="PS00211">
    <property type="entry name" value="ABC_TRANSPORTER_1"/>
    <property type="match status" value="2"/>
</dbReference>
<evidence type="ECO:0000256" key="5">
    <source>
        <dbReference type="ARBA" id="ARBA00022741"/>
    </source>
</evidence>
<dbReference type="CDD" id="cd03225">
    <property type="entry name" value="ABC_cobalt_CbiO_domain1"/>
    <property type="match status" value="2"/>
</dbReference>
<dbReference type="Pfam" id="PF00005">
    <property type="entry name" value="ABC_tran"/>
    <property type="match status" value="2"/>
</dbReference>
<reference evidence="10 11" key="1">
    <citation type="submission" date="2024-01" db="EMBL/GenBank/DDBJ databases">
        <authorList>
            <person name="Botero Cardona J."/>
        </authorList>
    </citation>
    <scope>NUCLEOTIDE SEQUENCE [LARGE SCALE GENOMIC DNA]</scope>
    <source>
        <strain evidence="10 11">LMG 33000</strain>
    </source>
</reference>
<dbReference type="PROSITE" id="PS50893">
    <property type="entry name" value="ABC_TRANSPORTER_2"/>
    <property type="match status" value="2"/>
</dbReference>
<dbReference type="InterPro" id="IPR017871">
    <property type="entry name" value="ABC_transporter-like_CS"/>
</dbReference>